<dbReference type="Proteomes" id="UP000264353">
    <property type="component" value="Chromosome A4"/>
</dbReference>
<dbReference type="CDD" id="cd04481">
    <property type="entry name" value="RPA1_DBD_B_like"/>
    <property type="match status" value="1"/>
</dbReference>
<dbReference type="InterPro" id="IPR003871">
    <property type="entry name" value="RFA1B/D_OB_1st"/>
</dbReference>
<dbReference type="PANTHER" id="PTHR47165">
    <property type="entry name" value="OS03G0429900 PROTEIN"/>
    <property type="match status" value="1"/>
</dbReference>
<accession>A0A397ZIZ2</accession>
<name>A0A397ZIZ2_BRACM</name>
<dbReference type="Gene3D" id="2.40.50.140">
    <property type="entry name" value="Nucleic acid-binding proteins"/>
    <property type="match status" value="2"/>
</dbReference>
<evidence type="ECO:0000313" key="4">
    <source>
        <dbReference type="Proteomes" id="UP000264353"/>
    </source>
</evidence>
<dbReference type="SUPFAM" id="SSF50249">
    <property type="entry name" value="Nucleic acid-binding proteins"/>
    <property type="match status" value="2"/>
</dbReference>
<feature type="domain" description="Replication protein A 70 kDa DNA-binding subunit B/D first OB fold" evidence="2">
    <location>
        <begin position="23"/>
        <end position="89"/>
    </location>
</feature>
<proteinExistence type="predicted"/>
<reference evidence="3 4" key="1">
    <citation type="submission" date="2018-06" db="EMBL/GenBank/DDBJ databases">
        <title>WGS assembly of Brassica rapa FPsc.</title>
        <authorList>
            <person name="Bowman J."/>
            <person name="Kohchi T."/>
            <person name="Yamato K."/>
            <person name="Jenkins J."/>
            <person name="Shu S."/>
            <person name="Ishizaki K."/>
            <person name="Yamaoka S."/>
            <person name="Nishihama R."/>
            <person name="Nakamura Y."/>
            <person name="Berger F."/>
            <person name="Adam C."/>
            <person name="Aki S."/>
            <person name="Althoff F."/>
            <person name="Araki T."/>
            <person name="Arteaga-Vazquez M."/>
            <person name="Balasubrmanian S."/>
            <person name="Bauer D."/>
            <person name="Boehm C."/>
            <person name="Briginshaw L."/>
            <person name="Caballero-Perez J."/>
            <person name="Catarino B."/>
            <person name="Chen F."/>
            <person name="Chiyoda S."/>
            <person name="Chovatia M."/>
            <person name="Davies K."/>
            <person name="Delmans M."/>
            <person name="Demura T."/>
            <person name="Dierschke T."/>
            <person name="Dolan L."/>
            <person name="Dorantes-Acosta A."/>
            <person name="Eklund D."/>
            <person name="Florent S."/>
            <person name="Flores-Sandoval E."/>
            <person name="Fujiyama A."/>
            <person name="Fukuzawa H."/>
            <person name="Galik B."/>
            <person name="Grimanelli D."/>
            <person name="Grimwood J."/>
            <person name="Grossniklaus U."/>
            <person name="Hamada T."/>
            <person name="Haseloff J."/>
            <person name="Hetherington A."/>
            <person name="Higo A."/>
            <person name="Hirakawa Y."/>
            <person name="Hundley H."/>
            <person name="Ikeda Y."/>
            <person name="Inoue K."/>
            <person name="Inoue S."/>
            <person name="Ishida S."/>
            <person name="Jia Q."/>
            <person name="Kakita M."/>
            <person name="Kanazawa T."/>
            <person name="Kawai Y."/>
            <person name="Kawashima T."/>
            <person name="Kennedy M."/>
            <person name="Kinose K."/>
            <person name="Kinoshita T."/>
            <person name="Kohara Y."/>
            <person name="Koide E."/>
            <person name="Komatsu K."/>
            <person name="Kopischke S."/>
            <person name="Kubo M."/>
            <person name="Kyozuka J."/>
            <person name="Lagercrantz U."/>
            <person name="Lin S."/>
            <person name="Lindquist E."/>
            <person name="Lipzen A."/>
            <person name="Lu C."/>
            <person name="Luna E."/>
            <person name="Martienssen R."/>
            <person name="Minamino N."/>
            <person name="Mizutani M."/>
            <person name="Mizutani M."/>
            <person name="Mochizuki N."/>
            <person name="Monte I."/>
            <person name="Mosher R."/>
            <person name="Nagasaki H."/>
            <person name="Nakagami H."/>
            <person name="Naramoto S."/>
            <person name="Nishitani K."/>
            <person name="Ohtani M."/>
            <person name="Okamoto T."/>
            <person name="Okumura M."/>
            <person name="Phillips J."/>
            <person name="Pollak B."/>
            <person name="Reinders A."/>
            <person name="Roevekamp M."/>
            <person name="Sano R."/>
            <person name="Sawa S."/>
            <person name="Schmid M."/>
            <person name="Shirakawa M."/>
            <person name="Solano R."/>
            <person name="Spunde A."/>
            <person name="Suetsugu N."/>
            <person name="Sugano S."/>
            <person name="Sugiyama A."/>
            <person name="Sun R."/>
            <person name="Suzuki Y."/>
            <person name="Takenaka M."/>
            <person name="Takezawa D."/>
            <person name="Tomogane H."/>
            <person name="Tsuzuki M."/>
            <person name="Ueda T."/>
            <person name="Umeda M."/>
            <person name="Ward J."/>
            <person name="Watanabe Y."/>
            <person name="Yazaki K."/>
            <person name="Yokoyama R."/>
            <person name="Yoshitake Y."/>
            <person name="Yotsui I."/>
            <person name="Zachgo S."/>
            <person name="Schmutz J."/>
        </authorList>
    </citation>
    <scope>NUCLEOTIDE SEQUENCE [LARGE SCALE GENOMIC DNA]</scope>
    <source>
        <strain evidence="4">cv. B-3</strain>
    </source>
</reference>
<evidence type="ECO:0000256" key="1">
    <source>
        <dbReference type="SAM" id="MobiDB-lite"/>
    </source>
</evidence>
<organism evidence="3 4">
    <name type="scientific">Brassica campestris</name>
    <name type="common">Field mustard</name>
    <dbReference type="NCBI Taxonomy" id="3711"/>
    <lineage>
        <taxon>Eukaryota</taxon>
        <taxon>Viridiplantae</taxon>
        <taxon>Streptophyta</taxon>
        <taxon>Embryophyta</taxon>
        <taxon>Tracheophyta</taxon>
        <taxon>Spermatophyta</taxon>
        <taxon>Magnoliopsida</taxon>
        <taxon>eudicotyledons</taxon>
        <taxon>Gunneridae</taxon>
        <taxon>Pentapetalae</taxon>
        <taxon>rosids</taxon>
        <taxon>malvids</taxon>
        <taxon>Brassicales</taxon>
        <taxon>Brassicaceae</taxon>
        <taxon>Brassiceae</taxon>
        <taxon>Brassica</taxon>
    </lineage>
</organism>
<dbReference type="InterPro" id="IPR012340">
    <property type="entry name" value="NA-bd_OB-fold"/>
</dbReference>
<dbReference type="EMBL" id="CM010631">
    <property type="protein sequence ID" value="RID65599.1"/>
    <property type="molecule type" value="Genomic_DNA"/>
</dbReference>
<feature type="compositionally biased region" description="Basic and acidic residues" evidence="1">
    <location>
        <begin position="331"/>
        <end position="343"/>
    </location>
</feature>
<dbReference type="PANTHER" id="PTHR47165:SF4">
    <property type="entry name" value="OS03G0429900 PROTEIN"/>
    <property type="match status" value="1"/>
</dbReference>
<feature type="region of interest" description="Disordered" evidence="1">
    <location>
        <begin position="327"/>
        <end position="348"/>
    </location>
</feature>
<dbReference type="AlphaFoldDB" id="A0A397ZIZ2"/>
<evidence type="ECO:0000259" key="2">
    <source>
        <dbReference type="Pfam" id="PF02721"/>
    </source>
</evidence>
<protein>
    <recommendedName>
        <fullName evidence="2">Replication protein A 70 kDa DNA-binding subunit B/D first OB fold domain-containing protein</fullName>
    </recommendedName>
</protein>
<dbReference type="CDD" id="cd04480">
    <property type="entry name" value="RPA1_DBD_A_like"/>
    <property type="match status" value="1"/>
</dbReference>
<gene>
    <name evidence="3" type="ORF">BRARA_D00783</name>
</gene>
<evidence type="ECO:0000313" key="3">
    <source>
        <dbReference type="EMBL" id="RID65599.1"/>
    </source>
</evidence>
<dbReference type="Pfam" id="PF02721">
    <property type="entry name" value="DUF223"/>
    <property type="match status" value="1"/>
</dbReference>
<sequence>MAITTQIATFLATKHFIRWIDSSVVLTDEHGERIHAMCKRNQMKSVQRKLPLGKWHFLTLFSLSQASGQYRPTSHPYKMTIDDETVITNSDLIQDSIFLSLASFEDIINGSLKPHFLIDVMGKIVSLEPVKTMQVKLHDRKVVQFRLVDSSGKELACCLWRKYAEQLEVYVERLQPLVCLIMFAKIGFYRGEVQITNAFDASIVYLDPTMEDAFQFMEKFKLHLIVRNDTETCNLMLLNTVANTIVGHDAVDLWDGTYDEIVGKYFCFGIFVGSDNVTNGAYTFKILEVWSGDKFLEKESQSEPISMMAHHLLPCPLEVLMLEGTSQNESEECKTPFPKRKEEDADLPYISSTSKKLCSAIKVEKKKEE</sequence>